<gene>
    <name evidence="1" type="ORF">IQ276_37700</name>
</gene>
<dbReference type="EMBL" id="JADEXS010001158">
    <property type="protein sequence ID" value="MBE9027943.1"/>
    <property type="molecule type" value="Genomic_DNA"/>
</dbReference>
<comment type="caution">
    <text evidence="1">The sequence shown here is derived from an EMBL/GenBank/DDBJ whole genome shotgun (WGS) entry which is preliminary data.</text>
</comment>
<evidence type="ECO:0000313" key="1">
    <source>
        <dbReference type="EMBL" id="MBE9027943.1"/>
    </source>
</evidence>
<reference evidence="1" key="1">
    <citation type="submission" date="2020-10" db="EMBL/GenBank/DDBJ databases">
        <authorList>
            <person name="Castelo-Branco R."/>
            <person name="Eusebio N."/>
            <person name="Adriana R."/>
            <person name="Vieira A."/>
            <person name="Brugerolle De Fraissinette N."/>
            <person name="Rezende De Castro R."/>
            <person name="Schneider M.P."/>
            <person name="Vasconcelos V."/>
            <person name="Leao P.N."/>
        </authorList>
    </citation>
    <scope>NUCLEOTIDE SEQUENCE</scope>
    <source>
        <strain evidence="1">LEGE 12446</strain>
    </source>
</reference>
<evidence type="ECO:0000313" key="2">
    <source>
        <dbReference type="Proteomes" id="UP000622533"/>
    </source>
</evidence>
<accession>A0A8J7AJ38</accession>
<name>A0A8J7AJ38_DESMC</name>
<protein>
    <submittedName>
        <fullName evidence="1">Uncharacterized protein</fullName>
    </submittedName>
</protein>
<proteinExistence type="predicted"/>
<sequence>MKSNKPFVTPNPQDFMLRIVWSVDASSKMVAELSNARWLPRIGETLVLPVDETGRPNSWRKFKVFDVVYDFQNQIVRVLCSPINWTPPNPKTLIQKIEEPRDKWEVWEKAFATSEATMKDNEPERQFGLGHELYPVDEEDDELEKLKSEIQERIRRSLE</sequence>
<dbReference type="RefSeq" id="WP_193925892.1">
    <property type="nucleotide sequence ID" value="NZ_JADEXS020000001.1"/>
</dbReference>
<keyword evidence="2" id="KW-1185">Reference proteome</keyword>
<dbReference type="Proteomes" id="UP000622533">
    <property type="component" value="Unassembled WGS sequence"/>
</dbReference>
<dbReference type="AlphaFoldDB" id="A0A8J7AJ38"/>
<organism evidence="1 2">
    <name type="scientific">Desmonostoc muscorum LEGE 12446</name>
    <dbReference type="NCBI Taxonomy" id="1828758"/>
    <lineage>
        <taxon>Bacteria</taxon>
        <taxon>Bacillati</taxon>
        <taxon>Cyanobacteriota</taxon>
        <taxon>Cyanophyceae</taxon>
        <taxon>Nostocales</taxon>
        <taxon>Nostocaceae</taxon>
        <taxon>Desmonostoc</taxon>
    </lineage>
</organism>